<evidence type="ECO:0000313" key="1">
    <source>
        <dbReference type="EMBL" id="PFH46864.1"/>
    </source>
</evidence>
<protein>
    <submittedName>
        <fullName evidence="1">Uncharacterized protein</fullName>
    </submittedName>
</protein>
<reference evidence="1 2" key="1">
    <citation type="submission" date="2014-02" db="EMBL/GenBank/DDBJ databases">
        <title>Transposable element dynamics among asymbiotic and ectomycorrhizal Amanita fungi.</title>
        <authorList>
            <consortium name="DOE Joint Genome Institute"/>
            <person name="Hess J."/>
            <person name="Skrede I."/>
            <person name="Wolfe B."/>
            <person name="LaButti K."/>
            <person name="Ohm R.A."/>
            <person name="Grigoriev I.V."/>
            <person name="Pringle A."/>
        </authorList>
    </citation>
    <scope>NUCLEOTIDE SEQUENCE [LARGE SCALE GENOMIC DNA]</scope>
    <source>
        <strain evidence="1 2">SKay4041</strain>
    </source>
</reference>
<gene>
    <name evidence="1" type="ORF">AMATHDRAFT_7320</name>
</gene>
<dbReference type="EMBL" id="KZ302153">
    <property type="protein sequence ID" value="PFH46864.1"/>
    <property type="molecule type" value="Genomic_DNA"/>
</dbReference>
<dbReference type="Proteomes" id="UP000242287">
    <property type="component" value="Unassembled WGS sequence"/>
</dbReference>
<name>A0A2A9NC13_9AGAR</name>
<accession>A0A2A9NC13</accession>
<proteinExistence type="predicted"/>
<keyword evidence="2" id="KW-1185">Reference proteome</keyword>
<evidence type="ECO:0000313" key="2">
    <source>
        <dbReference type="Proteomes" id="UP000242287"/>
    </source>
</evidence>
<organism evidence="1 2">
    <name type="scientific">Amanita thiersii Skay4041</name>
    <dbReference type="NCBI Taxonomy" id="703135"/>
    <lineage>
        <taxon>Eukaryota</taxon>
        <taxon>Fungi</taxon>
        <taxon>Dikarya</taxon>
        <taxon>Basidiomycota</taxon>
        <taxon>Agaricomycotina</taxon>
        <taxon>Agaricomycetes</taxon>
        <taxon>Agaricomycetidae</taxon>
        <taxon>Agaricales</taxon>
        <taxon>Pluteineae</taxon>
        <taxon>Amanitaceae</taxon>
        <taxon>Amanita</taxon>
    </lineage>
</organism>
<dbReference type="AlphaFoldDB" id="A0A2A9NC13"/>
<sequence>MPTILSQQDSGSGHMDYIRDDESDCSAAMDWEGSPGPDCGMIPWNGSEAQIPHAEHLKMQEISYRKRLVQQDIFHGESQDPVYLFRLNVY</sequence>